<evidence type="ECO:0000313" key="8">
    <source>
        <dbReference type="EMBL" id="THV43836.1"/>
    </source>
</evidence>
<organism evidence="8 9">
    <name type="scientific">Botrytis galanthina</name>
    <dbReference type="NCBI Taxonomy" id="278940"/>
    <lineage>
        <taxon>Eukaryota</taxon>
        <taxon>Fungi</taxon>
        <taxon>Dikarya</taxon>
        <taxon>Ascomycota</taxon>
        <taxon>Pezizomycotina</taxon>
        <taxon>Leotiomycetes</taxon>
        <taxon>Helotiales</taxon>
        <taxon>Sclerotiniaceae</taxon>
        <taxon>Botrytis</taxon>
    </lineage>
</organism>
<evidence type="ECO:0000313" key="9">
    <source>
        <dbReference type="Proteomes" id="UP000308671"/>
    </source>
</evidence>
<proteinExistence type="inferred from homology"/>
<feature type="transmembrane region" description="Helical" evidence="6">
    <location>
        <begin position="20"/>
        <end position="41"/>
    </location>
</feature>
<reference evidence="8 9" key="1">
    <citation type="submission" date="2017-12" db="EMBL/GenBank/DDBJ databases">
        <title>Comparative genomics of Botrytis spp.</title>
        <authorList>
            <person name="Valero-Jimenez C.A."/>
            <person name="Tapia P."/>
            <person name="Veloso J."/>
            <person name="Silva-Moreno E."/>
            <person name="Staats M."/>
            <person name="Valdes J.H."/>
            <person name="Van Kan J.A.L."/>
        </authorList>
    </citation>
    <scope>NUCLEOTIDE SEQUENCE [LARGE SCALE GENOMIC DNA]</scope>
    <source>
        <strain evidence="8 9">MUCL435</strain>
    </source>
</reference>
<keyword evidence="4 6" id="KW-0472">Membrane</keyword>
<accession>A0A4V4HT15</accession>
<feature type="transmembrane region" description="Helical" evidence="6">
    <location>
        <begin position="53"/>
        <end position="74"/>
    </location>
</feature>
<gene>
    <name evidence="8" type="ORF">BGAL_0874g00020</name>
</gene>
<evidence type="ECO:0000256" key="3">
    <source>
        <dbReference type="ARBA" id="ARBA00022989"/>
    </source>
</evidence>
<comment type="similarity">
    <text evidence="5">Belongs to the SAT4 family.</text>
</comment>
<protein>
    <recommendedName>
        <fullName evidence="7">Rhodopsin domain-containing protein</fullName>
    </recommendedName>
</protein>
<name>A0A4V4HT15_9HELO</name>
<evidence type="ECO:0000256" key="2">
    <source>
        <dbReference type="ARBA" id="ARBA00022692"/>
    </source>
</evidence>
<feature type="transmembrane region" description="Helical" evidence="6">
    <location>
        <begin position="111"/>
        <end position="132"/>
    </location>
</feature>
<evidence type="ECO:0000256" key="5">
    <source>
        <dbReference type="ARBA" id="ARBA00038359"/>
    </source>
</evidence>
<comment type="subcellular location">
    <subcellularLocation>
        <location evidence="1">Membrane</location>
        <topology evidence="1">Multi-pass membrane protein</topology>
    </subcellularLocation>
</comment>
<dbReference type="EMBL" id="PQXL01000869">
    <property type="protein sequence ID" value="THV43836.1"/>
    <property type="molecule type" value="Genomic_DNA"/>
</dbReference>
<feature type="domain" description="Rhodopsin" evidence="7">
    <location>
        <begin position="37"/>
        <end position="217"/>
    </location>
</feature>
<evidence type="ECO:0000256" key="4">
    <source>
        <dbReference type="ARBA" id="ARBA00023136"/>
    </source>
</evidence>
<dbReference type="OrthoDB" id="5393606at2759"/>
<dbReference type="Proteomes" id="UP000308671">
    <property type="component" value="Unassembled WGS sequence"/>
</dbReference>
<dbReference type="InterPro" id="IPR052337">
    <property type="entry name" value="SAT4-like"/>
</dbReference>
<evidence type="ECO:0000259" key="7">
    <source>
        <dbReference type="Pfam" id="PF20684"/>
    </source>
</evidence>
<dbReference type="Pfam" id="PF20684">
    <property type="entry name" value="Fung_rhodopsin"/>
    <property type="match status" value="1"/>
</dbReference>
<keyword evidence="9" id="KW-1185">Reference proteome</keyword>
<dbReference type="InterPro" id="IPR049326">
    <property type="entry name" value="Rhodopsin_dom_fungi"/>
</dbReference>
<sequence>MSSDTPFYTFTFKYLNEQEVIALGVTLPIVGIFIVGLRFLTRRLQNTKRGVDDWLILSGLIWLIGMGICLIDGAHNGAFGSPTTAAPSDLTPEEEELYTDPSTTFGQKLKFPFQIFIILAYGSIKLSIVAFYHQIFVVSKDDVFNRVFKISTAIIFLWTVAFIFIIIFDCGMAVWENRGSTIVQLKYCAIGFISEYGLAISDFLDDIYIPLLPLPIITCTVCVQHSLDNTKSDWLLNTADMKASIIFEEEDCD</sequence>
<keyword evidence="2 6" id="KW-0812">Transmembrane</keyword>
<evidence type="ECO:0000256" key="1">
    <source>
        <dbReference type="ARBA" id="ARBA00004141"/>
    </source>
</evidence>
<feature type="transmembrane region" description="Helical" evidence="6">
    <location>
        <begin position="153"/>
        <end position="175"/>
    </location>
</feature>
<dbReference type="AlphaFoldDB" id="A0A4V4HT15"/>
<dbReference type="GO" id="GO:0016020">
    <property type="term" value="C:membrane"/>
    <property type="evidence" value="ECO:0007669"/>
    <property type="project" value="UniProtKB-SubCell"/>
</dbReference>
<comment type="caution">
    <text evidence="8">The sequence shown here is derived from an EMBL/GenBank/DDBJ whole genome shotgun (WGS) entry which is preliminary data.</text>
</comment>
<dbReference type="PANTHER" id="PTHR33048">
    <property type="entry name" value="PTH11-LIKE INTEGRAL MEMBRANE PROTEIN (AFU_ORTHOLOGUE AFUA_5G11245)"/>
    <property type="match status" value="1"/>
</dbReference>
<keyword evidence="3 6" id="KW-1133">Transmembrane helix</keyword>
<evidence type="ECO:0000256" key="6">
    <source>
        <dbReference type="SAM" id="Phobius"/>
    </source>
</evidence>
<dbReference type="PANTHER" id="PTHR33048:SF157">
    <property type="entry name" value="INTEGRAL MEMBRANE PROTEIN"/>
    <property type="match status" value="1"/>
</dbReference>